<dbReference type="InterPro" id="IPR008523">
    <property type="entry name" value="DUF805"/>
</dbReference>
<gene>
    <name evidence="2" type="ORF">Hsw_3907</name>
</gene>
<dbReference type="GO" id="GO:0005886">
    <property type="term" value="C:plasma membrane"/>
    <property type="evidence" value="ECO:0007669"/>
    <property type="project" value="TreeGrafter"/>
</dbReference>
<dbReference type="Pfam" id="PF05656">
    <property type="entry name" value="DUF805"/>
    <property type="match status" value="1"/>
</dbReference>
<dbReference type="eggNOG" id="COG3152">
    <property type="taxonomic scope" value="Bacteria"/>
</dbReference>
<dbReference type="PANTHER" id="PTHR34980">
    <property type="entry name" value="INNER MEMBRANE PROTEIN-RELATED-RELATED"/>
    <property type="match status" value="1"/>
</dbReference>
<keyword evidence="3" id="KW-1185">Reference proteome</keyword>
<dbReference type="AlphaFoldDB" id="W8F658"/>
<name>W8F658_9BACT</name>
<dbReference type="STRING" id="1227739.Hsw_3907"/>
<dbReference type="EMBL" id="CP007145">
    <property type="protein sequence ID" value="AHJ99502.1"/>
    <property type="molecule type" value="Genomic_DNA"/>
</dbReference>
<keyword evidence="1" id="KW-0812">Transmembrane</keyword>
<protein>
    <recommendedName>
        <fullName evidence="4">DUF805 domain-containing protein</fullName>
    </recommendedName>
</protein>
<evidence type="ECO:0000313" key="2">
    <source>
        <dbReference type="EMBL" id="AHJ99502.1"/>
    </source>
</evidence>
<feature type="transmembrane region" description="Helical" evidence="1">
    <location>
        <begin position="43"/>
        <end position="63"/>
    </location>
</feature>
<keyword evidence="1" id="KW-0472">Membrane</keyword>
<dbReference type="PATRIC" id="fig|1227739.3.peg.4059"/>
<organism evidence="2 3">
    <name type="scientific">Hymenobacter swuensis DY53</name>
    <dbReference type="NCBI Taxonomy" id="1227739"/>
    <lineage>
        <taxon>Bacteria</taxon>
        <taxon>Pseudomonadati</taxon>
        <taxon>Bacteroidota</taxon>
        <taxon>Cytophagia</taxon>
        <taxon>Cytophagales</taxon>
        <taxon>Hymenobacteraceae</taxon>
        <taxon>Hymenobacter</taxon>
    </lineage>
</organism>
<feature type="transmembrane region" description="Helical" evidence="1">
    <location>
        <begin position="13"/>
        <end position="31"/>
    </location>
</feature>
<evidence type="ECO:0000256" key="1">
    <source>
        <dbReference type="SAM" id="Phobius"/>
    </source>
</evidence>
<sequence length="97" mass="10396">MLQHAADPDLAELLSYLLLLVASALVIVQTVKRLHDTGLSGWWWWLLIVPWAGNAFGIGIPLVDGTSGANRFGPDPKRRPGVSPPEVVDVAMGAAEI</sequence>
<dbReference type="HOGENOM" id="CLU_2342951_0_0_10"/>
<proteinExistence type="predicted"/>
<evidence type="ECO:0000313" key="3">
    <source>
        <dbReference type="Proteomes" id="UP000019423"/>
    </source>
</evidence>
<reference evidence="2 3" key="1">
    <citation type="submission" date="2014-01" db="EMBL/GenBank/DDBJ databases">
        <title>Complete genome sequence of ionizing-radiation resistance bacterium Hymenobacter swuensis DY53.</title>
        <authorList>
            <person name="Jung J.-H."/>
            <person name="Jeong S.-W."/>
            <person name="Joe M.-H."/>
            <person name="Cho y.-j."/>
            <person name="Kim M.-K."/>
            <person name="Lim S.-Y."/>
        </authorList>
    </citation>
    <scope>NUCLEOTIDE SEQUENCE [LARGE SCALE GENOMIC DNA]</scope>
    <source>
        <strain evidence="2 3">DY53</strain>
    </source>
</reference>
<dbReference type="KEGG" id="hsw:Hsw_3907"/>
<keyword evidence="1" id="KW-1133">Transmembrane helix</keyword>
<accession>W8F658</accession>
<evidence type="ECO:0008006" key="4">
    <source>
        <dbReference type="Google" id="ProtNLM"/>
    </source>
</evidence>
<dbReference type="Proteomes" id="UP000019423">
    <property type="component" value="Chromosome"/>
</dbReference>